<proteinExistence type="predicted"/>
<name>A0ABQ8GV79_9PEZI</name>
<comment type="caution">
    <text evidence="2">The sequence shown here is derived from an EMBL/GenBank/DDBJ whole genome shotgun (WGS) entry which is preliminary data.</text>
</comment>
<evidence type="ECO:0000256" key="1">
    <source>
        <dbReference type="SAM" id="MobiDB-lite"/>
    </source>
</evidence>
<evidence type="ECO:0008006" key="4">
    <source>
        <dbReference type="Google" id="ProtNLM"/>
    </source>
</evidence>
<organism evidence="2 3">
    <name type="scientific">Macrophomina phaseolina</name>
    <dbReference type="NCBI Taxonomy" id="35725"/>
    <lineage>
        <taxon>Eukaryota</taxon>
        <taxon>Fungi</taxon>
        <taxon>Dikarya</taxon>
        <taxon>Ascomycota</taxon>
        <taxon>Pezizomycotina</taxon>
        <taxon>Dothideomycetes</taxon>
        <taxon>Dothideomycetes incertae sedis</taxon>
        <taxon>Botryosphaeriales</taxon>
        <taxon>Botryosphaeriaceae</taxon>
        <taxon>Macrophomina</taxon>
    </lineage>
</organism>
<reference evidence="2 3" key="1">
    <citation type="journal article" date="2021" name="Nat. Commun.">
        <title>Genetic determinants of endophytism in the Arabidopsis root mycobiome.</title>
        <authorList>
            <person name="Mesny F."/>
            <person name="Miyauchi S."/>
            <person name="Thiergart T."/>
            <person name="Pickel B."/>
            <person name="Atanasova L."/>
            <person name="Karlsson M."/>
            <person name="Huettel B."/>
            <person name="Barry K.W."/>
            <person name="Haridas S."/>
            <person name="Chen C."/>
            <person name="Bauer D."/>
            <person name="Andreopoulos W."/>
            <person name="Pangilinan J."/>
            <person name="LaButti K."/>
            <person name="Riley R."/>
            <person name="Lipzen A."/>
            <person name="Clum A."/>
            <person name="Drula E."/>
            <person name="Henrissat B."/>
            <person name="Kohler A."/>
            <person name="Grigoriev I.V."/>
            <person name="Martin F.M."/>
            <person name="Hacquard S."/>
        </authorList>
    </citation>
    <scope>NUCLEOTIDE SEQUENCE [LARGE SCALE GENOMIC DNA]</scope>
    <source>
        <strain evidence="2 3">MPI-SDFR-AT-0080</strain>
    </source>
</reference>
<sequence length="174" mass="18592">MPPRAGLIASGSLVQSKGVSSHAARTSDSRPFVLLLVLCGVVDCSAAPLPHPVPARRNRCAHARIFCLPPTFWPTPPERRLDAPYSATSHSLSKSRPADACPARSACPILRIAPSNMPPSSFDGSFLCLSPQSKAKNRKEKKRSSSLPRSGMRVGWPDATALKERAVGGTEGRK</sequence>
<keyword evidence="3" id="KW-1185">Reference proteome</keyword>
<accession>A0ABQ8GV79</accession>
<feature type="compositionally biased region" description="Basic and acidic residues" evidence="1">
    <location>
        <begin position="161"/>
        <end position="174"/>
    </location>
</feature>
<evidence type="ECO:0000313" key="3">
    <source>
        <dbReference type="Proteomes" id="UP000774617"/>
    </source>
</evidence>
<gene>
    <name evidence="2" type="ORF">B0J12DRAFT_26816</name>
</gene>
<feature type="compositionally biased region" description="Basic residues" evidence="1">
    <location>
        <begin position="135"/>
        <end position="144"/>
    </location>
</feature>
<feature type="region of interest" description="Disordered" evidence="1">
    <location>
        <begin position="133"/>
        <end position="174"/>
    </location>
</feature>
<dbReference type="Proteomes" id="UP000774617">
    <property type="component" value="Unassembled WGS sequence"/>
</dbReference>
<protein>
    <recommendedName>
        <fullName evidence="4">Secreted protein</fullName>
    </recommendedName>
</protein>
<dbReference type="EMBL" id="JAGTJR010000001">
    <property type="protein sequence ID" value="KAH7065167.1"/>
    <property type="molecule type" value="Genomic_DNA"/>
</dbReference>
<evidence type="ECO:0000313" key="2">
    <source>
        <dbReference type="EMBL" id="KAH7065167.1"/>
    </source>
</evidence>